<keyword evidence="2" id="KW-1185">Reference proteome</keyword>
<evidence type="ECO:0000313" key="1">
    <source>
        <dbReference type="EMBL" id="KAJ2989657.1"/>
    </source>
</evidence>
<sequence length="233" mass="26187">MDTDASDSLLSNSDWPNDNIYLVPSYLDEIQKDYTLLKSKFRHYIQTVDPAAGFDLDWLIVHICERTYWTIRIIADEAPRVAPANPELITSTHALASQLQAIIGDEQPPDFLSSIDALPNPEWDAIFKNYCRLLEAGVDAFIIADSPTYQVKLSNVATPDLIFRVLRTMVVSLGEYPLLRAYHNRLMKKLGASRSGVIYTEFWMNELESNSGPTPKHKLDTLDSGGSAKRPAI</sequence>
<dbReference type="Proteomes" id="UP001143856">
    <property type="component" value="Unassembled WGS sequence"/>
</dbReference>
<protein>
    <submittedName>
        <fullName evidence="1">Uncharacterized protein</fullName>
    </submittedName>
</protein>
<comment type="caution">
    <text evidence="1">The sequence shown here is derived from an EMBL/GenBank/DDBJ whole genome shotgun (WGS) entry which is preliminary data.</text>
</comment>
<name>A0ACC1PBC6_9PEZI</name>
<proteinExistence type="predicted"/>
<accession>A0ACC1PBC6</accession>
<gene>
    <name evidence="1" type="ORF">NUW58_g3361</name>
</gene>
<organism evidence="1 2">
    <name type="scientific">Xylaria curta</name>
    <dbReference type="NCBI Taxonomy" id="42375"/>
    <lineage>
        <taxon>Eukaryota</taxon>
        <taxon>Fungi</taxon>
        <taxon>Dikarya</taxon>
        <taxon>Ascomycota</taxon>
        <taxon>Pezizomycotina</taxon>
        <taxon>Sordariomycetes</taxon>
        <taxon>Xylariomycetidae</taxon>
        <taxon>Xylariales</taxon>
        <taxon>Xylariaceae</taxon>
        <taxon>Xylaria</taxon>
    </lineage>
</organism>
<evidence type="ECO:0000313" key="2">
    <source>
        <dbReference type="Proteomes" id="UP001143856"/>
    </source>
</evidence>
<reference evidence="1" key="1">
    <citation type="submission" date="2022-10" db="EMBL/GenBank/DDBJ databases">
        <title>Genome Sequence of Xylaria curta.</title>
        <authorList>
            <person name="Buettner E."/>
        </authorList>
    </citation>
    <scope>NUCLEOTIDE SEQUENCE</scope>
    <source>
        <strain evidence="1">Babe10</strain>
    </source>
</reference>
<dbReference type="EMBL" id="JAPDGR010000505">
    <property type="protein sequence ID" value="KAJ2989657.1"/>
    <property type="molecule type" value="Genomic_DNA"/>
</dbReference>